<accession>A0AAE7WDW9</accession>
<organism evidence="2 3">
    <name type="scientific">Arthrobacter phage CastorTray</name>
    <dbReference type="NCBI Taxonomy" id="2859632"/>
    <lineage>
        <taxon>Viruses</taxon>
        <taxon>Duplodnaviria</taxon>
        <taxon>Heunggongvirae</taxon>
        <taxon>Uroviricota</taxon>
        <taxon>Caudoviricetes</taxon>
        <taxon>Gordonvirus</taxon>
        <taxon>Gordonvirus castortray</taxon>
    </lineage>
</organism>
<sequence length="59" mass="6407">MVCRANHPSKTTPKYLGTPAQVLRGAPPCPRDLRENVSDTPNMWGLSTTLLSRASLSGR</sequence>
<gene>
    <name evidence="2" type="primary">1</name>
    <name evidence="2" type="ORF">SEA_CASTORTRAY_1</name>
</gene>
<dbReference type="EMBL" id="MZ274309">
    <property type="protein sequence ID" value="QYC54989.1"/>
    <property type="molecule type" value="Genomic_DNA"/>
</dbReference>
<dbReference type="GeneID" id="79993627"/>
<keyword evidence="3" id="KW-1185">Reference proteome</keyword>
<evidence type="ECO:0000313" key="2">
    <source>
        <dbReference type="EMBL" id="QYC54989.1"/>
    </source>
</evidence>
<dbReference type="KEGG" id="vg:79993627"/>
<reference evidence="2 3" key="1">
    <citation type="submission" date="2021-05" db="EMBL/GenBank/DDBJ databases">
        <authorList>
            <person name="Bahhur A.K."/>
            <person name="Miller A.J."/>
            <person name="Huric L."/>
            <person name="Elbassoussy M.K."/>
            <person name="Eldaour D.S."/>
            <person name="Arthur J."/>
            <person name="Patel M."/>
            <person name="Mukka N.U."/>
            <person name="Nero K.M."/>
            <person name="Deypalubos J.C."/>
            <person name="Birkhold A.P."/>
            <person name="Zuber N.K.T."/>
            <person name="Madison C.L."/>
            <person name="Breitenberger C.A."/>
            <person name="Daniels C.J."/>
            <person name="Ball S.L."/>
            <person name="Garlena R.A."/>
            <person name="Russell D.A."/>
            <person name="Jacobs-Sera D."/>
            <person name="Hatfull G.F."/>
        </authorList>
    </citation>
    <scope>NUCLEOTIDE SEQUENCE [LARGE SCALE GENOMIC DNA]</scope>
</reference>
<proteinExistence type="predicted"/>
<evidence type="ECO:0000256" key="1">
    <source>
        <dbReference type="SAM" id="MobiDB-lite"/>
    </source>
</evidence>
<dbReference type="Proteomes" id="UP000826928">
    <property type="component" value="Segment"/>
</dbReference>
<dbReference type="RefSeq" id="YP_010750184.1">
    <property type="nucleotide sequence ID" value="NC_073331.1"/>
</dbReference>
<feature type="region of interest" description="Disordered" evidence="1">
    <location>
        <begin position="1"/>
        <end position="22"/>
    </location>
</feature>
<name>A0AAE7WDW9_9CAUD</name>
<evidence type="ECO:0000313" key="3">
    <source>
        <dbReference type="Proteomes" id="UP000826928"/>
    </source>
</evidence>
<protein>
    <submittedName>
        <fullName evidence="2">Uncharacterized protein</fullName>
    </submittedName>
</protein>